<evidence type="ECO:0000256" key="2">
    <source>
        <dbReference type="SAM" id="Phobius"/>
    </source>
</evidence>
<gene>
    <name evidence="3" type="ORF">BDV96DRAFT_100675</name>
</gene>
<evidence type="ECO:0000256" key="1">
    <source>
        <dbReference type="SAM" id="MobiDB-lite"/>
    </source>
</evidence>
<name>A0A6A5Z6W5_9PLEO</name>
<dbReference type="EMBL" id="ML977325">
    <property type="protein sequence ID" value="KAF2114537.1"/>
    <property type="molecule type" value="Genomic_DNA"/>
</dbReference>
<proteinExistence type="predicted"/>
<keyword evidence="2" id="KW-0812">Transmembrane</keyword>
<protein>
    <recommendedName>
        <fullName evidence="5">Adhesin domain-containing protein</fullName>
    </recommendedName>
</protein>
<accession>A0A6A5Z6W5</accession>
<keyword evidence="4" id="KW-1185">Reference proteome</keyword>
<dbReference type="Proteomes" id="UP000799770">
    <property type="component" value="Unassembled WGS sequence"/>
</dbReference>
<dbReference type="AlphaFoldDB" id="A0A6A5Z6W5"/>
<keyword evidence="2" id="KW-1133">Transmembrane helix</keyword>
<organism evidence="3 4">
    <name type="scientific">Lophiotrema nucula</name>
    <dbReference type="NCBI Taxonomy" id="690887"/>
    <lineage>
        <taxon>Eukaryota</taxon>
        <taxon>Fungi</taxon>
        <taxon>Dikarya</taxon>
        <taxon>Ascomycota</taxon>
        <taxon>Pezizomycotina</taxon>
        <taxon>Dothideomycetes</taxon>
        <taxon>Pleosporomycetidae</taxon>
        <taxon>Pleosporales</taxon>
        <taxon>Lophiotremataceae</taxon>
        <taxon>Lophiotrema</taxon>
    </lineage>
</organism>
<evidence type="ECO:0000313" key="4">
    <source>
        <dbReference type="Proteomes" id="UP000799770"/>
    </source>
</evidence>
<feature type="compositionally biased region" description="Basic and acidic residues" evidence="1">
    <location>
        <begin position="18"/>
        <end position="34"/>
    </location>
</feature>
<keyword evidence="2" id="KW-0472">Membrane</keyword>
<feature type="region of interest" description="Disordered" evidence="1">
    <location>
        <begin position="1"/>
        <end position="35"/>
    </location>
</feature>
<feature type="transmembrane region" description="Helical" evidence="2">
    <location>
        <begin position="113"/>
        <end position="133"/>
    </location>
</feature>
<evidence type="ECO:0008006" key="5">
    <source>
        <dbReference type="Google" id="ProtNLM"/>
    </source>
</evidence>
<sequence>MFIDTEAANSRSKLPAIHIEETSKSPKPQYERESTPLVESFLGQERPPPSYLEATTPGPWNNEFSVRPSGDEGVRLLSFDGRTSPGPADEDGMYKGMAHRRKRLREHCTRRRLLKWIGALLLILLLAAIIAAATHKKRELTVSTIPLPAQPAQSSAPQKEYPIRWPSRCGKDYNVKTEDFNWGTPSELQIQEGVHQLDGPYKRVSGWVHFVKAPDSQAAGTIAAKLAYAVSPSVDVSSIKYSSSGSGLTIGDPARPDGFDGVQPGSACLGISVVVYLAAGAKIENLNVKSVHLGMQVHEGVSFSVTNSTRISLTTGTLDAPPFNSREVYLETISGSISGKYALMDVLSIVTKSGSVNVNIEPKEKAKDGSESAIFLAHTLSGSIRADFERKKIPERDYQVSIDTTVGSVDGTFIHGSKTNITSVAGFITADFVPYLSGSKESTMETKTSSGQTKLKIRSPYKKADGAVAKMTSLHKTVSGAIDLTYPQEWEGHLEGSTLNGSLHLQGKDLELIHQDQDVSGGSRIEAKKGQGNSQMVFGTVSGSIDVKVGKL</sequence>
<reference evidence="3" key="1">
    <citation type="journal article" date="2020" name="Stud. Mycol.">
        <title>101 Dothideomycetes genomes: a test case for predicting lifestyles and emergence of pathogens.</title>
        <authorList>
            <person name="Haridas S."/>
            <person name="Albert R."/>
            <person name="Binder M."/>
            <person name="Bloem J."/>
            <person name="Labutti K."/>
            <person name="Salamov A."/>
            <person name="Andreopoulos B."/>
            <person name="Baker S."/>
            <person name="Barry K."/>
            <person name="Bills G."/>
            <person name="Bluhm B."/>
            <person name="Cannon C."/>
            <person name="Castanera R."/>
            <person name="Culley D."/>
            <person name="Daum C."/>
            <person name="Ezra D."/>
            <person name="Gonzalez J."/>
            <person name="Henrissat B."/>
            <person name="Kuo A."/>
            <person name="Liang C."/>
            <person name="Lipzen A."/>
            <person name="Lutzoni F."/>
            <person name="Magnuson J."/>
            <person name="Mondo S."/>
            <person name="Nolan M."/>
            <person name="Ohm R."/>
            <person name="Pangilinan J."/>
            <person name="Park H.-J."/>
            <person name="Ramirez L."/>
            <person name="Alfaro M."/>
            <person name="Sun H."/>
            <person name="Tritt A."/>
            <person name="Yoshinaga Y."/>
            <person name="Zwiers L.-H."/>
            <person name="Turgeon B."/>
            <person name="Goodwin S."/>
            <person name="Spatafora J."/>
            <person name="Crous P."/>
            <person name="Grigoriev I."/>
        </authorList>
    </citation>
    <scope>NUCLEOTIDE SEQUENCE</scope>
    <source>
        <strain evidence="3">CBS 627.86</strain>
    </source>
</reference>
<dbReference type="OrthoDB" id="3539644at2759"/>
<evidence type="ECO:0000313" key="3">
    <source>
        <dbReference type="EMBL" id="KAF2114537.1"/>
    </source>
</evidence>